<dbReference type="Pfam" id="PF01663">
    <property type="entry name" value="Phosphodiest"/>
    <property type="match status" value="1"/>
</dbReference>
<reference evidence="3" key="1">
    <citation type="submission" date="2011-07" db="EMBL/GenBank/DDBJ databases">
        <title>The complete genome of Cyclobacterium marinum DSM 745.</title>
        <authorList>
            <person name="Lucas S."/>
            <person name="Han J."/>
            <person name="Lapidus A."/>
            <person name="Bruce D."/>
            <person name="Goodwin L."/>
            <person name="Pitluck S."/>
            <person name="Peters L."/>
            <person name="Kyrpides N."/>
            <person name="Mavromatis K."/>
            <person name="Ivanova N."/>
            <person name="Ovchinnikova G."/>
            <person name="Chertkov O."/>
            <person name="Detter J.C."/>
            <person name="Tapia R."/>
            <person name="Han C."/>
            <person name="Land M."/>
            <person name="Hauser L."/>
            <person name="Markowitz V."/>
            <person name="Cheng J.-F."/>
            <person name="Hugenholtz P."/>
            <person name="Woyke T."/>
            <person name="Wu D."/>
            <person name="Tindall B."/>
            <person name="Schuetze A."/>
            <person name="Brambilla E."/>
            <person name="Klenk H.-P."/>
            <person name="Eisen J.A."/>
        </authorList>
    </citation>
    <scope>NUCLEOTIDE SEQUENCE [LARGE SCALE GENOMIC DNA]</scope>
    <source>
        <strain evidence="3">ATCC 25205 / DSM 745 / LMG 13164 / NCIMB 1802</strain>
    </source>
</reference>
<dbReference type="AlphaFoldDB" id="G0J5N7"/>
<dbReference type="InterPro" id="IPR059177">
    <property type="entry name" value="GH29D-like_dom"/>
</dbReference>
<dbReference type="PROSITE" id="PS51820">
    <property type="entry name" value="PA14"/>
    <property type="match status" value="1"/>
</dbReference>
<dbReference type="Pfam" id="PF07691">
    <property type="entry name" value="PA14"/>
    <property type="match status" value="1"/>
</dbReference>
<dbReference type="HOGENOM" id="CLU_495905_0_0_10"/>
<evidence type="ECO:0000313" key="3">
    <source>
        <dbReference type="Proteomes" id="UP000001635"/>
    </source>
</evidence>
<organism evidence="2 3">
    <name type="scientific">Cyclobacterium marinum (strain ATCC 25205 / DSM 745 / LMG 13164 / NCIMB 1802)</name>
    <name type="common">Flectobacillus marinus</name>
    <dbReference type="NCBI Taxonomy" id="880070"/>
    <lineage>
        <taxon>Bacteria</taxon>
        <taxon>Pseudomonadati</taxon>
        <taxon>Bacteroidota</taxon>
        <taxon>Cytophagia</taxon>
        <taxon>Cytophagales</taxon>
        <taxon>Cyclobacteriaceae</taxon>
        <taxon>Cyclobacterium</taxon>
    </lineage>
</organism>
<dbReference type="SUPFAM" id="SSF53649">
    <property type="entry name" value="Alkaline phosphatase-like"/>
    <property type="match status" value="1"/>
</dbReference>
<dbReference type="eggNOG" id="COG1524">
    <property type="taxonomic scope" value="Bacteria"/>
</dbReference>
<dbReference type="KEGG" id="cmr:Cycma_4801"/>
<dbReference type="InterPro" id="IPR037524">
    <property type="entry name" value="PA14/GLEYA"/>
</dbReference>
<name>G0J5N7_CYCMS</name>
<gene>
    <name evidence="2" type="ordered locus">Cycma_4801</name>
</gene>
<dbReference type="OrthoDB" id="279982at2"/>
<feature type="domain" description="PA14" evidence="1">
    <location>
        <begin position="395"/>
        <end position="533"/>
    </location>
</feature>
<sequence>MKSISRIGCVFFLFTIAAFIAISCNEPPKSTKKVNHIILIGLDAFGTRGFQKASTPYMNNMTENGAMAPFSRCLLPTNSSPNWTAMLTGVGPLQHGVYDNDWERDKIKWPPVLTTKEAVYPSLINWVKEQIPSSKVHFFYEWEGLARLFDLSEVDKIYHGKKGDIVFEKAVDAFFEEKPDFLFLNIDEIDHHGHHDGHDSKAYFNAITHYDSLIGNFTQRLEEEGLLNETLIMITGDHGGINKGHGGTTLNELEIPIILYGAGVKKGLIIDKPCYIYDVPVTLAYALGITPPLAGIGRPILEAFDTNSISAPYVPMPLVSPVSGLFPQSPLSVEINVDDAEAEIFYSLDGSIPSKESGIPYDKPIQILKNSIVTAVTYKNGAYSRAEVNHYRIGNGKDGKISWEYFEGNFTKIPDFTRLKVLKSGKSKELSLTHIPHRPDHFAIRFKCTLDLPVSGTYRFYTQSDDGSKILIDNKVLVDNDGSHSSTSKSNPIELQKGLHSMEVWYFEDNAGEELEIYIEGPNISKQIITDEFIQ</sequence>
<evidence type="ECO:0000259" key="1">
    <source>
        <dbReference type="PROSITE" id="PS51820"/>
    </source>
</evidence>
<accession>G0J5N7</accession>
<dbReference type="Pfam" id="PF13290">
    <property type="entry name" value="CHB_HEX_C_1"/>
    <property type="match status" value="1"/>
</dbReference>
<proteinExistence type="predicted"/>
<dbReference type="PANTHER" id="PTHR10151">
    <property type="entry name" value="ECTONUCLEOTIDE PYROPHOSPHATASE/PHOSPHODIESTERASE"/>
    <property type="match status" value="1"/>
</dbReference>
<keyword evidence="3" id="KW-1185">Reference proteome</keyword>
<dbReference type="Proteomes" id="UP000001635">
    <property type="component" value="Chromosome"/>
</dbReference>
<dbReference type="Gene3D" id="3.90.182.10">
    <property type="entry name" value="Toxin - Anthrax Protective Antigen,domain 1"/>
    <property type="match status" value="1"/>
</dbReference>
<dbReference type="CDD" id="cd00016">
    <property type="entry name" value="ALP_like"/>
    <property type="match status" value="1"/>
</dbReference>
<dbReference type="InterPro" id="IPR017850">
    <property type="entry name" value="Alkaline_phosphatase_core_sf"/>
</dbReference>
<dbReference type="SUPFAM" id="SSF56988">
    <property type="entry name" value="Anthrax protective antigen"/>
    <property type="match status" value="1"/>
</dbReference>
<dbReference type="RefSeq" id="WP_014022766.1">
    <property type="nucleotide sequence ID" value="NC_015914.1"/>
</dbReference>
<dbReference type="PROSITE" id="PS51257">
    <property type="entry name" value="PROKAR_LIPOPROTEIN"/>
    <property type="match status" value="1"/>
</dbReference>
<dbReference type="STRING" id="880070.Cycma_4801"/>
<dbReference type="InterPro" id="IPR011658">
    <property type="entry name" value="PA14_dom"/>
</dbReference>
<dbReference type="PANTHER" id="PTHR10151:SF120">
    <property type="entry name" value="BIS(5'-ADENOSYL)-TRIPHOSPHATASE"/>
    <property type="match status" value="1"/>
</dbReference>
<protein>
    <submittedName>
        <fullName evidence="2">Type I phosphodiesterase/nucleotide pyrophosphatase</fullName>
    </submittedName>
</protein>
<dbReference type="Gene3D" id="3.40.720.10">
    <property type="entry name" value="Alkaline Phosphatase, subunit A"/>
    <property type="match status" value="2"/>
</dbReference>
<evidence type="ECO:0000313" key="2">
    <source>
        <dbReference type="EMBL" id="AEL28486.1"/>
    </source>
</evidence>
<dbReference type="InterPro" id="IPR002591">
    <property type="entry name" value="Phosphodiest/P_Trfase"/>
</dbReference>
<dbReference type="EMBL" id="CP002955">
    <property type="protein sequence ID" value="AEL28486.1"/>
    <property type="molecule type" value="Genomic_DNA"/>
</dbReference>
<dbReference type="SMART" id="SM00758">
    <property type="entry name" value="PA14"/>
    <property type="match status" value="1"/>
</dbReference>
<dbReference type="GO" id="GO:0016787">
    <property type="term" value="F:hydrolase activity"/>
    <property type="evidence" value="ECO:0007669"/>
    <property type="project" value="UniProtKB-ARBA"/>
</dbReference>